<reference evidence="2 3" key="1">
    <citation type="submission" date="2011-05" db="EMBL/GenBank/DDBJ databases">
        <title>Complete sequence of Methanotorris igneus Kol 5.</title>
        <authorList>
            <consortium name="US DOE Joint Genome Institute"/>
            <person name="Lucas S."/>
            <person name="Han J."/>
            <person name="Lapidus A."/>
            <person name="Cheng J.-F."/>
            <person name="Goodwin L."/>
            <person name="Pitluck S."/>
            <person name="Peters L."/>
            <person name="Mikhailova N."/>
            <person name="Chertkov O."/>
            <person name="Han C."/>
            <person name="Tapia R."/>
            <person name="Land M."/>
            <person name="Hauser L."/>
            <person name="Kyrpides N."/>
            <person name="Ivanova N."/>
            <person name="Pagani I."/>
            <person name="Sieprawska-Lupa M."/>
            <person name="Whitman W."/>
            <person name="Woyke T."/>
        </authorList>
    </citation>
    <scope>NUCLEOTIDE SEQUENCE [LARGE SCALE GENOMIC DNA]</scope>
    <source>
        <strain evidence="3">DSM 5666 / JCM 11834 / Kol 5</strain>
    </source>
</reference>
<evidence type="ECO:0000313" key="2">
    <source>
        <dbReference type="EMBL" id="AEF96367.1"/>
    </source>
</evidence>
<evidence type="ECO:0000259" key="1">
    <source>
        <dbReference type="PROSITE" id="PS50943"/>
    </source>
</evidence>
<dbReference type="NCBIfam" id="TIGR00270">
    <property type="entry name" value="multiprotein bridging factor aMBF1"/>
    <property type="match status" value="1"/>
</dbReference>
<dbReference type="Pfam" id="PF26602">
    <property type="entry name" value="HVO_2718_N"/>
    <property type="match status" value="1"/>
</dbReference>
<gene>
    <name evidence="2" type="ordered locus">Metig_0822</name>
</gene>
<dbReference type="GeneID" id="10643663"/>
<protein>
    <submittedName>
        <fullName evidence="2">Transcriptional regulator, XRE family</fullName>
    </submittedName>
</protein>
<dbReference type="OrthoDB" id="11138at2157"/>
<dbReference type="SUPFAM" id="SSF47413">
    <property type="entry name" value="lambda repressor-like DNA-binding domains"/>
    <property type="match status" value="1"/>
</dbReference>
<dbReference type="HOGENOM" id="CLU_130237_0_0_2"/>
<dbReference type="STRING" id="880724.Metig_0822"/>
<organism evidence="3">
    <name type="scientific">Methanotorris igneus (strain DSM 5666 / JCM 11834 / Kol 5)</name>
    <dbReference type="NCBI Taxonomy" id="880724"/>
    <lineage>
        <taxon>Archaea</taxon>
        <taxon>Methanobacteriati</taxon>
        <taxon>Methanobacteriota</taxon>
        <taxon>Methanomada group</taxon>
        <taxon>Methanococci</taxon>
        <taxon>Methanococcales</taxon>
        <taxon>Methanocaldococcaceae</taxon>
        <taxon>Methanotorris</taxon>
    </lineage>
</organism>
<evidence type="ECO:0000313" key="3">
    <source>
        <dbReference type="Proteomes" id="UP000009227"/>
    </source>
</evidence>
<dbReference type="PROSITE" id="PS50943">
    <property type="entry name" value="HTH_CROC1"/>
    <property type="match status" value="1"/>
</dbReference>
<dbReference type="GO" id="GO:0003677">
    <property type="term" value="F:DNA binding"/>
    <property type="evidence" value="ECO:0007669"/>
    <property type="project" value="InterPro"/>
</dbReference>
<dbReference type="AlphaFoldDB" id="F6BD06"/>
<dbReference type="KEGG" id="mig:Metig_0822"/>
<dbReference type="InterPro" id="IPR058562">
    <property type="entry name" value="MJ0586_N"/>
</dbReference>
<dbReference type="CDD" id="cd00093">
    <property type="entry name" value="HTH_XRE"/>
    <property type="match status" value="1"/>
</dbReference>
<dbReference type="Gene3D" id="1.10.260.40">
    <property type="entry name" value="lambda repressor-like DNA-binding domains"/>
    <property type="match status" value="1"/>
</dbReference>
<sequence length="160" mass="18201">MKICELCGKETTKLYKVRIEGAEMAVCKECAKFGVTPKSYSRLGVAKTSTSKTTSTKKPKRPYRDLFDNLKTLVEDYGDIIREAREKKGLTIEELAKRVGIKVSTLHKIERNELEPEEKYVKRLEKELGISLYEEGDIDYSVSSGDEGLTLGDFIKIKRK</sequence>
<dbReference type="EMBL" id="CP002737">
    <property type="protein sequence ID" value="AEF96367.1"/>
    <property type="molecule type" value="Genomic_DNA"/>
</dbReference>
<dbReference type="RefSeq" id="WP_013798969.1">
    <property type="nucleotide sequence ID" value="NC_015562.1"/>
</dbReference>
<dbReference type="Pfam" id="PF01381">
    <property type="entry name" value="HTH_3"/>
    <property type="match status" value="1"/>
</dbReference>
<dbReference type="InterPro" id="IPR004451">
    <property type="entry name" value="MJ0586"/>
</dbReference>
<dbReference type="SMART" id="SM00530">
    <property type="entry name" value="HTH_XRE"/>
    <property type="match status" value="1"/>
</dbReference>
<feature type="domain" description="HTH cro/C1-type" evidence="1">
    <location>
        <begin position="81"/>
        <end position="135"/>
    </location>
</feature>
<accession>F6BD06</accession>
<dbReference type="InterPro" id="IPR010982">
    <property type="entry name" value="Lambda_DNA-bd_dom_sf"/>
</dbReference>
<dbReference type="InterPro" id="IPR001387">
    <property type="entry name" value="Cro/C1-type_HTH"/>
</dbReference>
<proteinExistence type="predicted"/>
<dbReference type="Proteomes" id="UP000009227">
    <property type="component" value="Chromosome"/>
</dbReference>
<keyword evidence="3" id="KW-1185">Reference proteome</keyword>
<name>F6BD06_METIK</name>